<sequence>MEPLRIARESENVVPTEASQMFNEEELKLIEGYQKGDDFIEVDCGCTNKKYGDFGGKLRVDANGRFSINCQCFIEKLTPDEFERHADKEGNRRWKYNIWIQSEGKKISILRSPLCKHYKPAANAENSTGIGCRRRQFHRDEFVRCSSCNKERRFHLRNKDECRLYHDALLKANWKCSDWTLHDITCEEDEERASRKVYRGCPRQGRCQGCPTCVCLGCYKCRYLHCSCQICTEFVQNEAA</sequence>
<reference evidence="1 2" key="1">
    <citation type="journal article" date="2022" name="DNA Res.">
        <title>Chromosomal-level genome assembly of the orchid tree Bauhinia variegata (Leguminosae; Cercidoideae) supports the allotetraploid origin hypothesis of Bauhinia.</title>
        <authorList>
            <person name="Zhong Y."/>
            <person name="Chen Y."/>
            <person name="Zheng D."/>
            <person name="Pang J."/>
            <person name="Liu Y."/>
            <person name="Luo S."/>
            <person name="Meng S."/>
            <person name="Qian L."/>
            <person name="Wei D."/>
            <person name="Dai S."/>
            <person name="Zhou R."/>
        </authorList>
    </citation>
    <scope>NUCLEOTIDE SEQUENCE [LARGE SCALE GENOMIC DNA]</scope>
    <source>
        <strain evidence="1">BV-YZ2020</strain>
    </source>
</reference>
<name>A0ACB9NE73_BAUVA</name>
<organism evidence="1 2">
    <name type="scientific">Bauhinia variegata</name>
    <name type="common">Purple orchid tree</name>
    <name type="synonym">Phanera variegata</name>
    <dbReference type="NCBI Taxonomy" id="167791"/>
    <lineage>
        <taxon>Eukaryota</taxon>
        <taxon>Viridiplantae</taxon>
        <taxon>Streptophyta</taxon>
        <taxon>Embryophyta</taxon>
        <taxon>Tracheophyta</taxon>
        <taxon>Spermatophyta</taxon>
        <taxon>Magnoliopsida</taxon>
        <taxon>eudicotyledons</taxon>
        <taxon>Gunneridae</taxon>
        <taxon>Pentapetalae</taxon>
        <taxon>rosids</taxon>
        <taxon>fabids</taxon>
        <taxon>Fabales</taxon>
        <taxon>Fabaceae</taxon>
        <taxon>Cercidoideae</taxon>
        <taxon>Cercideae</taxon>
        <taxon>Bauhiniinae</taxon>
        <taxon>Bauhinia</taxon>
    </lineage>
</organism>
<accession>A0ACB9NE73</accession>
<dbReference type="Proteomes" id="UP000828941">
    <property type="component" value="Chromosome 6"/>
</dbReference>
<gene>
    <name evidence="1" type="ORF">L6164_013403</name>
</gene>
<evidence type="ECO:0000313" key="1">
    <source>
        <dbReference type="EMBL" id="KAI4334688.1"/>
    </source>
</evidence>
<keyword evidence="2" id="KW-1185">Reference proteome</keyword>
<dbReference type="EMBL" id="CM039431">
    <property type="protein sequence ID" value="KAI4334688.1"/>
    <property type="molecule type" value="Genomic_DNA"/>
</dbReference>
<evidence type="ECO:0000313" key="2">
    <source>
        <dbReference type="Proteomes" id="UP000828941"/>
    </source>
</evidence>
<protein>
    <submittedName>
        <fullName evidence="1">Uncharacterized protein</fullName>
    </submittedName>
</protein>
<comment type="caution">
    <text evidence="1">The sequence shown here is derived from an EMBL/GenBank/DDBJ whole genome shotgun (WGS) entry which is preliminary data.</text>
</comment>
<proteinExistence type="predicted"/>